<organism evidence="3 4">
    <name type="scientific">Clostridium cavendishii DSM 21758</name>
    <dbReference type="NCBI Taxonomy" id="1121302"/>
    <lineage>
        <taxon>Bacteria</taxon>
        <taxon>Bacillati</taxon>
        <taxon>Bacillota</taxon>
        <taxon>Clostridia</taxon>
        <taxon>Eubacteriales</taxon>
        <taxon>Clostridiaceae</taxon>
        <taxon>Clostridium</taxon>
    </lineage>
</organism>
<dbReference type="InterPro" id="IPR000917">
    <property type="entry name" value="Sulfatase_N"/>
</dbReference>
<dbReference type="RefSeq" id="WP_072984417.1">
    <property type="nucleotide sequence ID" value="NZ_FQZB01000003.1"/>
</dbReference>
<evidence type="ECO:0000256" key="1">
    <source>
        <dbReference type="SAM" id="Coils"/>
    </source>
</evidence>
<evidence type="ECO:0000313" key="4">
    <source>
        <dbReference type="Proteomes" id="UP000184310"/>
    </source>
</evidence>
<evidence type="ECO:0000259" key="2">
    <source>
        <dbReference type="Pfam" id="PF00884"/>
    </source>
</evidence>
<evidence type="ECO:0000313" key="3">
    <source>
        <dbReference type="EMBL" id="SHI41842.1"/>
    </source>
</evidence>
<feature type="coiled-coil region" evidence="1">
    <location>
        <begin position="217"/>
        <end position="244"/>
    </location>
</feature>
<sequence>MNIYDFKVDKIISTFFKEDYNFDSEYSYIYITIRNYLQEVYKNGIVAIWGLGKHTDVLLTEFNEYISKTNFYIERNCKQLNIEFYNNKKVISPNDLINNNVDKIIISSFAYREEIKEQIDEFNKVNKLKIEIIDIYSYLLEQNIELNDVFYLAKHDYGGYREYKKINDIYLKYKISKNVEEKERYLKILIYKYICIRDFIYALNFIDEYIKCNYKDIENMKLLKSEINNLLKELKETVKSNNKDNIFILLLDALKARNVYKDGYMKFLESFAKKNTYFTNAYSTSIYTEESLISSLIGQLPFENCNYLKKSIKREECAFIEEGENKGYNFKAYILDDWLLFEDYKENCFDGGKYISKTMWDAIVNIDSNNNNMTFIYELSESHAPFISGFHSKEVMNFGKIINLEEIDYEQNVKYQMIESLEYLDKQLEFYLSFLKDDDSVIIFSDHGNMGESYSLKLTEAYEKLGWAEDRIRIPIIVKNKEFGKQKINSLISLMDINELIIKVINKNNEIPKRRYCRVQFSPINNIMWQKALKEAQMDEFLYGFEIFIKDKLKYVKTGTGEKMLYKINNYEDIFIQDFSILQQTEKEFKDNIMIGKMRF</sequence>
<feature type="domain" description="Sulfatase N-terminal" evidence="2">
    <location>
        <begin position="245"/>
        <end position="497"/>
    </location>
</feature>
<dbReference type="OrthoDB" id="1902920at2"/>
<dbReference type="STRING" id="1121302.SAMN02745163_00217"/>
<name>A0A1M6AZF5_9CLOT</name>
<accession>A0A1M6AZF5</accession>
<dbReference type="Gene3D" id="3.40.720.10">
    <property type="entry name" value="Alkaline Phosphatase, subunit A"/>
    <property type="match status" value="1"/>
</dbReference>
<dbReference type="AlphaFoldDB" id="A0A1M6AZF5"/>
<dbReference type="Proteomes" id="UP000184310">
    <property type="component" value="Unassembled WGS sequence"/>
</dbReference>
<dbReference type="InterPro" id="IPR017850">
    <property type="entry name" value="Alkaline_phosphatase_core_sf"/>
</dbReference>
<reference evidence="3 4" key="1">
    <citation type="submission" date="2016-11" db="EMBL/GenBank/DDBJ databases">
        <authorList>
            <person name="Jaros S."/>
            <person name="Januszkiewicz K."/>
            <person name="Wedrychowicz H."/>
        </authorList>
    </citation>
    <scope>NUCLEOTIDE SEQUENCE [LARGE SCALE GENOMIC DNA]</scope>
    <source>
        <strain evidence="3 4">DSM 21758</strain>
    </source>
</reference>
<gene>
    <name evidence="3" type="ORF">SAMN02745163_00217</name>
</gene>
<dbReference type="Pfam" id="PF00884">
    <property type="entry name" value="Sulfatase"/>
    <property type="match status" value="1"/>
</dbReference>
<keyword evidence="1" id="KW-0175">Coiled coil</keyword>
<proteinExistence type="predicted"/>
<keyword evidence="4" id="KW-1185">Reference proteome</keyword>
<dbReference type="Gene3D" id="3.40.50.720">
    <property type="entry name" value="NAD(P)-binding Rossmann-like Domain"/>
    <property type="match status" value="1"/>
</dbReference>
<dbReference type="EMBL" id="FQZB01000003">
    <property type="protein sequence ID" value="SHI41842.1"/>
    <property type="molecule type" value="Genomic_DNA"/>
</dbReference>
<dbReference type="SUPFAM" id="SSF53649">
    <property type="entry name" value="Alkaline phosphatase-like"/>
    <property type="match status" value="1"/>
</dbReference>
<protein>
    <submittedName>
        <fullName evidence="3">Sulfatase</fullName>
    </submittedName>
</protein>